<sequence length="222" mass="24922">MSAFLGPIHYWLYSKIRRVVEREQMVYEKAAELCNDTADELRAQVWQIYGEPLPDMPLDQLIDQGNIHGWLQRQINIAETREAALIKEIVQTCGDAGREAVEKAFREHGAICGHDAAKGNATAAGGANEIYKLLNNYLLNGMPCDQADMVRENGSDKVCWETTICLQQGNWRKAGADESLMKQLYQIWIGAFVEAVNPAFTYRQTADTLRGDRMNCHEIAGA</sequence>
<evidence type="ECO:0000313" key="2">
    <source>
        <dbReference type="Proteomes" id="UP000463470"/>
    </source>
</evidence>
<gene>
    <name evidence="1" type="ORF">GTO91_15130</name>
</gene>
<dbReference type="RefSeq" id="WP_161259568.1">
    <property type="nucleotide sequence ID" value="NZ_WXEY01000024.1"/>
</dbReference>
<protein>
    <submittedName>
        <fullName evidence="1">Uncharacterized protein</fullName>
    </submittedName>
</protein>
<name>A0A845L355_9FIRM</name>
<comment type="caution">
    <text evidence="1">The sequence shown here is derived from an EMBL/GenBank/DDBJ whole genome shotgun (WGS) entry which is preliminary data.</text>
</comment>
<dbReference type="EMBL" id="WXEY01000024">
    <property type="protein sequence ID" value="MZP31047.1"/>
    <property type="molecule type" value="Genomic_DNA"/>
</dbReference>
<evidence type="ECO:0000313" key="1">
    <source>
        <dbReference type="EMBL" id="MZP31047.1"/>
    </source>
</evidence>
<dbReference type="Proteomes" id="UP000463470">
    <property type="component" value="Unassembled WGS sequence"/>
</dbReference>
<dbReference type="AlphaFoldDB" id="A0A845L355"/>
<keyword evidence="2" id="KW-1185">Reference proteome</keyword>
<organism evidence="1 2">
    <name type="scientific">Heliomicrobium undosum</name>
    <dbReference type="NCBI Taxonomy" id="121734"/>
    <lineage>
        <taxon>Bacteria</taxon>
        <taxon>Bacillati</taxon>
        <taxon>Bacillota</taxon>
        <taxon>Clostridia</taxon>
        <taxon>Eubacteriales</taxon>
        <taxon>Heliobacteriaceae</taxon>
        <taxon>Heliomicrobium</taxon>
    </lineage>
</organism>
<dbReference type="OrthoDB" id="9777242at2"/>
<reference evidence="1 2" key="1">
    <citation type="submission" date="2020-01" db="EMBL/GenBank/DDBJ databases">
        <title>Whole-genome sequence of Heliobacterium undosum DSM 13378.</title>
        <authorList>
            <person name="Kyndt J.A."/>
            <person name="Meyer T.E."/>
        </authorList>
    </citation>
    <scope>NUCLEOTIDE SEQUENCE [LARGE SCALE GENOMIC DNA]</scope>
    <source>
        <strain evidence="1 2">DSM 13378</strain>
    </source>
</reference>
<accession>A0A845L355</accession>
<proteinExistence type="predicted"/>